<dbReference type="EMBL" id="CAJGYO010000002">
    <property type="protein sequence ID" value="CAD6213834.1"/>
    <property type="molecule type" value="Genomic_DNA"/>
</dbReference>
<proteinExistence type="predicted"/>
<comment type="caution">
    <text evidence="2">The sequence shown here is derived from an EMBL/GenBank/DDBJ whole genome shotgun (WGS) entry which is preliminary data.</text>
</comment>
<name>A0A811N050_9POAL</name>
<sequence length="76" mass="7574">MGQGGAGEVERASGASDLEMMEEQLVVVVVVVVRSQDVAVASSPSTEAAAAESPARAWMGTSGPDVGEGVDGDVRA</sequence>
<evidence type="ECO:0000313" key="3">
    <source>
        <dbReference type="Proteomes" id="UP000604825"/>
    </source>
</evidence>
<accession>A0A811N050</accession>
<evidence type="ECO:0000256" key="1">
    <source>
        <dbReference type="SAM" id="MobiDB-lite"/>
    </source>
</evidence>
<keyword evidence="3" id="KW-1185">Reference proteome</keyword>
<feature type="region of interest" description="Disordered" evidence="1">
    <location>
        <begin position="41"/>
        <end position="76"/>
    </location>
</feature>
<dbReference type="Proteomes" id="UP000604825">
    <property type="component" value="Unassembled WGS sequence"/>
</dbReference>
<protein>
    <submittedName>
        <fullName evidence="2">Uncharacterized protein</fullName>
    </submittedName>
</protein>
<dbReference type="AlphaFoldDB" id="A0A811N050"/>
<reference evidence="2" key="1">
    <citation type="submission" date="2020-10" db="EMBL/GenBank/DDBJ databases">
        <authorList>
            <person name="Han B."/>
            <person name="Lu T."/>
            <person name="Zhao Q."/>
            <person name="Huang X."/>
            <person name="Zhao Y."/>
        </authorList>
    </citation>
    <scope>NUCLEOTIDE SEQUENCE</scope>
</reference>
<gene>
    <name evidence="2" type="ORF">NCGR_LOCUS9347</name>
</gene>
<organism evidence="2 3">
    <name type="scientific">Miscanthus lutarioriparius</name>
    <dbReference type="NCBI Taxonomy" id="422564"/>
    <lineage>
        <taxon>Eukaryota</taxon>
        <taxon>Viridiplantae</taxon>
        <taxon>Streptophyta</taxon>
        <taxon>Embryophyta</taxon>
        <taxon>Tracheophyta</taxon>
        <taxon>Spermatophyta</taxon>
        <taxon>Magnoliopsida</taxon>
        <taxon>Liliopsida</taxon>
        <taxon>Poales</taxon>
        <taxon>Poaceae</taxon>
        <taxon>PACMAD clade</taxon>
        <taxon>Panicoideae</taxon>
        <taxon>Andropogonodae</taxon>
        <taxon>Andropogoneae</taxon>
        <taxon>Saccharinae</taxon>
        <taxon>Miscanthus</taxon>
    </lineage>
</organism>
<evidence type="ECO:0000313" key="2">
    <source>
        <dbReference type="EMBL" id="CAD6213834.1"/>
    </source>
</evidence>
<feature type="compositionally biased region" description="Low complexity" evidence="1">
    <location>
        <begin position="41"/>
        <end position="57"/>
    </location>
</feature>